<proteinExistence type="predicted"/>
<accession>A0ACC2AE51</accession>
<dbReference type="EMBL" id="CM055113">
    <property type="protein sequence ID" value="KAJ7515169.1"/>
    <property type="molecule type" value="Genomic_DNA"/>
</dbReference>
<gene>
    <name evidence="1" type="ORF">O6H91_22G003000</name>
</gene>
<organism evidence="1 2">
    <name type="scientific">Diphasiastrum complanatum</name>
    <name type="common">Issler's clubmoss</name>
    <name type="synonym">Lycopodium complanatum</name>
    <dbReference type="NCBI Taxonomy" id="34168"/>
    <lineage>
        <taxon>Eukaryota</taxon>
        <taxon>Viridiplantae</taxon>
        <taxon>Streptophyta</taxon>
        <taxon>Embryophyta</taxon>
        <taxon>Tracheophyta</taxon>
        <taxon>Lycopodiopsida</taxon>
        <taxon>Lycopodiales</taxon>
        <taxon>Lycopodiaceae</taxon>
        <taxon>Lycopodioideae</taxon>
        <taxon>Diphasiastrum</taxon>
    </lineage>
</organism>
<sequence>MIVYDNVIQDRFCIPDFSFLSSGNILLSFDVFHTTLMSKNFCDNLDLKGMPKLEQNLSPSSCSLDLMDDQPNVIGISMDNLLRCQSLLQESKKLLQSKALFHKERLADII</sequence>
<keyword evidence="2" id="KW-1185">Reference proteome</keyword>
<protein>
    <submittedName>
        <fullName evidence="1">Uncharacterized protein</fullName>
    </submittedName>
</protein>
<reference evidence="2" key="1">
    <citation type="journal article" date="2024" name="Proc. Natl. Acad. Sci. U.S.A.">
        <title>Extraordinary preservation of gene collinearity over three hundred million years revealed in homosporous lycophytes.</title>
        <authorList>
            <person name="Li C."/>
            <person name="Wickell D."/>
            <person name="Kuo L.Y."/>
            <person name="Chen X."/>
            <person name="Nie B."/>
            <person name="Liao X."/>
            <person name="Peng D."/>
            <person name="Ji J."/>
            <person name="Jenkins J."/>
            <person name="Williams M."/>
            <person name="Shu S."/>
            <person name="Plott C."/>
            <person name="Barry K."/>
            <person name="Rajasekar S."/>
            <person name="Grimwood J."/>
            <person name="Han X."/>
            <person name="Sun S."/>
            <person name="Hou Z."/>
            <person name="He W."/>
            <person name="Dai G."/>
            <person name="Sun C."/>
            <person name="Schmutz J."/>
            <person name="Leebens-Mack J.H."/>
            <person name="Li F.W."/>
            <person name="Wang L."/>
        </authorList>
    </citation>
    <scope>NUCLEOTIDE SEQUENCE [LARGE SCALE GENOMIC DNA]</scope>
    <source>
        <strain evidence="2">cv. PW_Plant_1</strain>
    </source>
</reference>
<dbReference type="Proteomes" id="UP001162992">
    <property type="component" value="Chromosome 22"/>
</dbReference>
<evidence type="ECO:0000313" key="1">
    <source>
        <dbReference type="EMBL" id="KAJ7515169.1"/>
    </source>
</evidence>
<comment type="caution">
    <text evidence="1">The sequence shown here is derived from an EMBL/GenBank/DDBJ whole genome shotgun (WGS) entry which is preliminary data.</text>
</comment>
<evidence type="ECO:0000313" key="2">
    <source>
        <dbReference type="Proteomes" id="UP001162992"/>
    </source>
</evidence>
<name>A0ACC2AE51_DIPCM</name>